<dbReference type="Pfam" id="PF21318">
    <property type="entry name" value="BRCA2DBD_OB2"/>
    <property type="match status" value="1"/>
</dbReference>
<organism evidence="9">
    <name type="scientific">Lamprotornis superbus</name>
    <dbReference type="NCBI Taxonomy" id="245042"/>
    <lineage>
        <taxon>Eukaryota</taxon>
        <taxon>Metazoa</taxon>
        <taxon>Chordata</taxon>
        <taxon>Craniata</taxon>
        <taxon>Vertebrata</taxon>
        <taxon>Euteleostomi</taxon>
        <taxon>Archelosauria</taxon>
        <taxon>Archosauria</taxon>
        <taxon>Dinosauria</taxon>
        <taxon>Saurischia</taxon>
        <taxon>Theropoda</taxon>
        <taxon>Coelurosauria</taxon>
        <taxon>Aves</taxon>
        <taxon>Neognathae</taxon>
        <taxon>Neoaves</taxon>
        <taxon>Telluraves</taxon>
        <taxon>Australaves</taxon>
        <taxon>Passeriformes</taxon>
        <taxon>Sturnidae</taxon>
        <taxon>Lamprotornis</taxon>
    </lineage>
</organism>
<dbReference type="InterPro" id="IPR015525">
    <property type="entry name" value="BRCA2"/>
</dbReference>
<evidence type="ECO:0000313" key="11">
    <source>
        <dbReference type="Proteomes" id="UP000618051"/>
    </source>
</evidence>
<evidence type="ECO:0000313" key="10">
    <source>
        <dbReference type="EMBL" id="KAI1241932.1"/>
    </source>
</evidence>
<keyword evidence="1" id="KW-0677">Repeat</keyword>
<protein>
    <submittedName>
        <fullName evidence="9">Breast cancer type 2 susceptibility protein</fullName>
    </submittedName>
</protein>
<dbReference type="GO" id="GO:0005634">
    <property type="term" value="C:nucleus"/>
    <property type="evidence" value="ECO:0007669"/>
    <property type="project" value="TreeGrafter"/>
</dbReference>
<dbReference type="CDD" id="cd04493">
    <property type="entry name" value="BRCA2DBD_OB1"/>
    <property type="match status" value="1"/>
</dbReference>
<feature type="region of interest" description="Disordered" evidence="7">
    <location>
        <begin position="313"/>
        <end position="342"/>
    </location>
</feature>
<evidence type="ECO:0000256" key="7">
    <source>
        <dbReference type="SAM" id="MobiDB-lite"/>
    </source>
</evidence>
<dbReference type="FunFam" id="2.40.50.140:FF:000205">
    <property type="entry name" value="Breast cancer susceptibility protein 2"/>
    <property type="match status" value="1"/>
</dbReference>
<dbReference type="SUPFAM" id="SSF50249">
    <property type="entry name" value="Nucleic acid-binding proteins"/>
    <property type="match status" value="3"/>
</dbReference>
<dbReference type="PANTHER" id="PTHR11289:SF0">
    <property type="entry name" value="BREAST CANCER TYPE 2 SUSCEPTIBILITY PROTEIN"/>
    <property type="match status" value="1"/>
</dbReference>
<dbReference type="PIRSF" id="PIRSF002397">
    <property type="entry name" value="BRCA2"/>
    <property type="match status" value="1"/>
</dbReference>
<dbReference type="OrthoDB" id="21095at2759"/>
<evidence type="ECO:0000256" key="1">
    <source>
        <dbReference type="ARBA" id="ARBA00022737"/>
    </source>
</evidence>
<dbReference type="EMBL" id="JADDUC010000040">
    <property type="protein sequence ID" value="KAG0122007.1"/>
    <property type="molecule type" value="Genomic_DNA"/>
</dbReference>
<gene>
    <name evidence="10" type="ORF">IHE44_0005440</name>
    <name evidence="9" type="ORF">IHE44_009695</name>
</gene>
<proteinExistence type="predicted"/>
<dbReference type="Pfam" id="PF09169">
    <property type="entry name" value="BRCA-2_helical"/>
    <property type="match status" value="1"/>
</dbReference>
<feature type="region of interest" description="Disordered" evidence="7">
    <location>
        <begin position="1917"/>
        <end position="1938"/>
    </location>
</feature>
<evidence type="ECO:0000256" key="5">
    <source>
        <dbReference type="ARBA" id="ARBA00023204"/>
    </source>
</evidence>
<evidence type="ECO:0000259" key="8">
    <source>
        <dbReference type="SMART" id="SM01341"/>
    </source>
</evidence>
<dbReference type="InterPro" id="IPR015205">
    <property type="entry name" value="Tower_dom"/>
</dbReference>
<feature type="region of interest" description="Disordered" evidence="7">
    <location>
        <begin position="397"/>
        <end position="417"/>
    </location>
</feature>
<reference evidence="10" key="3">
    <citation type="submission" date="2022-01" db="EMBL/GenBank/DDBJ databases">
        <authorList>
            <person name="Rubenstein D.R."/>
        </authorList>
    </citation>
    <scope>NUCLEOTIDE SEQUENCE</scope>
    <source>
        <strain evidence="10">SS15</strain>
        <tissue evidence="10">Liver</tissue>
    </source>
</reference>
<dbReference type="InterPro" id="IPR036315">
    <property type="entry name" value="BRCA2_hlx_sf"/>
</dbReference>
<dbReference type="GO" id="GO:0000724">
    <property type="term" value="P:double-strand break repair via homologous recombination"/>
    <property type="evidence" value="ECO:0007669"/>
    <property type="project" value="InterPro"/>
</dbReference>
<dbReference type="GO" id="GO:0006355">
    <property type="term" value="P:regulation of DNA-templated transcription"/>
    <property type="evidence" value="ECO:0007669"/>
    <property type="project" value="TreeGrafter"/>
</dbReference>
<dbReference type="Proteomes" id="UP000618051">
    <property type="component" value="Unassembled WGS sequence"/>
</dbReference>
<name>A0A835TWY0_9PASS</name>
<dbReference type="InterPro" id="IPR048262">
    <property type="entry name" value="BRCA2_OB_2_dom"/>
</dbReference>
<keyword evidence="6" id="KW-0175">Coiled coil</keyword>
<dbReference type="EMBL" id="JADDUC020000002">
    <property type="protein sequence ID" value="KAI1241932.1"/>
    <property type="molecule type" value="Genomic_DNA"/>
</dbReference>
<evidence type="ECO:0000256" key="2">
    <source>
        <dbReference type="ARBA" id="ARBA00022763"/>
    </source>
</evidence>
<dbReference type="Pfam" id="PF09121">
    <property type="entry name" value="Tower"/>
    <property type="match status" value="1"/>
</dbReference>
<keyword evidence="2" id="KW-0227">DNA damage</keyword>
<evidence type="ECO:0000256" key="6">
    <source>
        <dbReference type="SAM" id="Coils"/>
    </source>
</evidence>
<feature type="coiled-coil region" evidence="6">
    <location>
        <begin position="2770"/>
        <end position="2804"/>
    </location>
</feature>
<keyword evidence="11" id="KW-1185">Reference proteome</keyword>
<sequence>MDKKMACKPVERPSFFEIFKAHCSESDLGPISLNWFEELSAEAPPYEPKSFGEVDGPSGWLHQTAFKTPRTKPSTCSQLASTPLLFKEQNAVLPPSPEKEPDQKNIGANRENLISPSNTRRKIDQENEILASPPGTFHNCLAASPAILRSTYRTPQRKNMPGPDGSLFCTPKLSEVRTPKCISESLGAEVDPDMSWSSSLATPPTLGETVIIARENDSISEARRQDGRADTILHNYFSKHDKCPGISDASMLSVPETVKLNAEDDIKDLESEVLDGLLGEMDSFEDTFSVPAESSGTLLLMPHALDSVEKYEINPDKTQEKGDVPSQQPNGRKNGMSQEVKTNSWTENSHCTQVNGSLLQNTSEDTGDGKDGCLIGHEKELESLRKAGDVRDYRKHKSFENERPVEEGVQSPSSQWSQLNLSDLDVTHRDMSVCSSPPSNLHREENLEEKSLLMAKDDAAETSLLNSSGLIKAQKLFGVDLSEKCCEMKNTENNPTLEITPEKSVSLNVQDPELVKGCTAEVSKISSLNCNSFLIEHANVTEYSVVNSGNLSKHLKATSKSVITDVLSHPLVCSATSPDNCDDLHLINSENTLTKSGFKKLKMLPSLRKRSKKFIYRINNTLPYQEEKIQKEVTSESPVHTVFPHLESDSYEFRGCLVASDVEQDHFLPAERNHLESNTRTENFSTSTLKMDIMDNSSNNSFSDRLKQQDLRDLGENAREDQPATSIKCLEVSNTLKEDTTNSLNSEIISNIKRKVLTSACLMARKRSRFLPKTTCALEKGKEDKDMSAKVNGGAAVPQSLKELDSSHRDKGVLVDIQCDSTSLTNISSHFALCQIDLGITGVNSDCCNKLSPSKRHATDQRSGIDRRELHRSLGINCSEYDNTALKQGEKTDAGAFSEDVANNEDSKPAGNSKSPQAAAFSDVAADISKDLLDCVDNNSLNEVISAEDKQVAPTCSSKKPNKNLKHKGESSMNLNACNLNLGFSGFQTASNKQIKFSEASIAKGRMLFKDIENECFEASSMERVSNFPHQVKKENMLFSDSKSKLGKNLSDSSDSQASFLEPRHTQFLPHKVGFCKSFPRTPQAFQEANQTLTASQEAEIAELSSILEETGSQFEFTQFRKRSNTIQSHSLEKLGAIKTHITKNVDNISETRKDVGVCSPFKSENQVKNDKYCTQEEDTNEDSELVENEKENAVFFHKNDKKVTFTDLDINESRRSDESFPIAKQDSFSNFIGFTSAGGKKINISKAALSRSAELFRDLDDDNYLFKSSETGTRCHNSNGSMSSNSIFSRCLTKESKEKTVRVSDFKSVNGVSHTGSVSCHAQNKNEENTSTAVKENRENKTKISVNNTDNVNFTSTNILNSLLSTKDHKQNYKTSKQILNQGDGEGNLQDYSLDVTCLEDAIMTAEEHSLIMSYEMENQSPKQKGEDRKEGECLSPKLQIPAGGDISIPDAALDHSLPLFSVHCGEGDVSVLENSDKEKTNCKNMEEDTTHDKDLLVNESRIEIGSHHHFQIPLKQEVNVGKNEVEGSYLTGFHTASGKKIAIADGFLAKAEQFFADVDVGKEHDNFENLIKKRKCGKNCVKDYDLCIENIAQCDSEKLNFNEKLVPEELGDQFNQAIKSSPIKHAVILDPAKVDTFVDLGEPCEESLVTSHVHNVNDIRPGNSALESLTGQKSDALSRIHLSEDGRFLAEKKVDYSPRKRDDSENTDDFPVHSAASLHLMKVPHGLEDNCVPGDTKNALFVEESNNKADQSLLLDSKSSCSYVNGDSKEFSLEHLNEPAADKNCFTDIIASACQNQSLVSLPEEETDFKRLKEITFKVEKQRGDLKQTVFSTAKGRAVSVSESALARVRQIFQDCSEAVKYEIEPNSGMNQTEIARNSSVVLHTECPNSAEFFNATTSEEVNSATSQFIKVNANADEDSHQERNTSADAKSISNSQKQSFEQNIKLLGHFVPNKQIKPSDASTSNFGFFSTASGKPVQLSEESLRKARQLFSEMEGNHSPCVQEAFLVEEDVEKSKIHTEVLPRKMQVESSKGEENTSPELIPDSAFGFSTASGKQVKVSKDAYEKAKAILEESDCFLNSGLCTTDQLSSTKDSGQHVKSLTDKVISEFKTEKTCNQDSDLKSIFPQEMKYFPSTYDVKIPEHTPYNQKSKQLTSFKNNFEQEGTESFGRGQLNLGSKPESEAISCSATAKAEIDTNLQSPKNYLEAEVVESARAFVEDSFSSSGVQINAAQTFSGRLDKNFQNKTFGKRHFEENNSLGEPPIKRQLLLEFNRTKNSPRSLKASKSTPDGVFKDRRKFMYHVPLKPITCQPFGSTKERQEVKNPTLTLPDQDFRGFQSKPAIFQHCAHRHSSDSAAEVSTPCKASTKESEETRSLCKPGKAAKTFIPPFKTKLTFSTCEHNSSKRCDSPISKNMTKEMELNQIRTEQNTADPQDRQSDIQQAADTDLENGNLAMAWMVTNLRCARDLQEMRIKKKCRQNIRSQPGTLYAIKTSASNRISLKTAVEEKSPSFYSTEQLYTYGVSKQALCDTPGVDPNLITEAWVYNHYRWIVWKLAAMEVSFPHEFANRCLTPEMVLLQLKYRYDLEVDKSKRSAIKKIMERDDAAGKTLVLCISKIISLNAVASPSSSNKNMESKKAGALIEVTDGWYGIRALLDPPLKAFLDRRRLTVGQKIIVHGAELVGPQNGCTPLEAPDSLMLKISANSTRRVRWHTKLGFHRDPRPFPLPLSSLYSEGGAVGCIDVVIQRTYPVQWMEKTSAGSYVFRNSRAEEREAAKHAENQQKKLEALFAKIQAEYEKHEERTSRTPRSRIVTRQQIRNLQDGAELYEAIQNASDPGYMEGYLSDDQLKALKAYRQLMNDKKQTQIQEQFKKALESAEQEENGCYKRDVSSVWRLYVVDYRKQEKHKGAVLSIWRPLPDVCSLLKEGARYRIFQLSASQSRGRADSTNIQLTATKKTQYLQLSVSQEMLVQIFFPRKALEFTSLLDPSFQPPCAEVDLVGVLSWCCTCISDLCKPANTARHGFTTVVYLSDESYNLVAIKIWTDLRHLAIEDVVVRCSLISASNLQWQSEFRSEIPVLLAGDLSLFSASPKECYLQEKVNELRSVIENVASFCSDAESKLMNLLRRNLLLTPSLTKRCGLETPSPSRSFAEDKSLMSSKIEMKHPSPLSTSTPCVKLVTPGSVKTPSPATVNEDYLKTSKKRKAMDFLSCIPAPPPLTPICSVISPSVKRAFQPPRSLGLQHSKSPKETQQNIGHVTPCRKVRETVHLPENDLVADEELAMINTQALVNNLPEEKKIDYVNENSKATATTLADDLSSRNSSRLEKLYVSSLARQNGGWDGDLCRKLHLLHCSFPHPCLVFRTGEHCGRSGQTPKKLEAKAAVPMLQRAVAGLVSERSIKQTAVVSGSGQSHFPSQECVSPSNAPAGQGCHGEWMCVLLDTDQVPHRQPLPLGGGRKCCLVWRFKYEASLCQSLETTKNHKTTAWNVLGKERKVRQETLCLSDMNAAALLSHTTHGLQPLGLISAFLIKHFFHPATSCKITISQCLIYVGKSKGKEPVNWKHCIVTGSIHERFSINLLWTHNCTVLHLFILQWVNVYSALLPGGRSCSSAVGSGAGNAGNSWPRTRGVGINQATAAERTGENTNCAKQALPVAAHDPSTGSSAQQRKKTGNLFLF</sequence>
<dbReference type="InterPro" id="IPR015187">
    <property type="entry name" value="BRCA2_OB_1"/>
</dbReference>
<feature type="compositionally biased region" description="Basic and acidic residues" evidence="7">
    <location>
        <begin position="397"/>
        <end position="406"/>
    </location>
</feature>
<dbReference type="InterPro" id="IPR055077">
    <property type="entry name" value="BRCA2_TR2"/>
</dbReference>
<feature type="domain" description="Tower" evidence="8">
    <location>
        <begin position="2756"/>
        <end position="2797"/>
    </location>
</feature>
<dbReference type="GO" id="GO:0003677">
    <property type="term" value="F:DNA binding"/>
    <property type="evidence" value="ECO:0007669"/>
    <property type="project" value="UniProtKB-KW"/>
</dbReference>
<dbReference type="Pfam" id="PF09104">
    <property type="entry name" value="BRCA-2_OB3"/>
    <property type="match status" value="1"/>
</dbReference>
<feature type="compositionally biased region" description="Basic and acidic residues" evidence="7">
    <location>
        <begin position="313"/>
        <end position="323"/>
    </location>
</feature>
<evidence type="ECO:0000313" key="9">
    <source>
        <dbReference type="EMBL" id="KAG0122007.1"/>
    </source>
</evidence>
<dbReference type="SMART" id="SM01341">
    <property type="entry name" value="Tower"/>
    <property type="match status" value="1"/>
</dbReference>
<dbReference type="SUPFAM" id="SSF81872">
    <property type="entry name" value="BRCA2 helical domain"/>
    <property type="match status" value="1"/>
</dbReference>
<dbReference type="PROSITE" id="PS50138">
    <property type="entry name" value="BRCA2_REPEAT"/>
    <property type="match status" value="6"/>
</dbReference>
<dbReference type="InterPro" id="IPR012340">
    <property type="entry name" value="NA-bd_OB-fold"/>
</dbReference>
<dbReference type="InterPro" id="IPR015252">
    <property type="entry name" value="BRCA2_hlx"/>
</dbReference>
<feature type="compositionally biased region" description="Polar residues" evidence="7">
    <location>
        <begin position="325"/>
        <end position="342"/>
    </location>
</feature>
<feature type="region of interest" description="Disordered" evidence="7">
    <location>
        <begin position="89"/>
        <end position="110"/>
    </location>
</feature>
<dbReference type="SUPFAM" id="SSF81878">
    <property type="entry name" value="BRCA2 tower domain"/>
    <property type="match status" value="1"/>
</dbReference>
<dbReference type="Pfam" id="PF22687">
    <property type="entry name" value="BRCA2_TR2"/>
    <property type="match status" value="1"/>
</dbReference>
<dbReference type="InterPro" id="IPR015188">
    <property type="entry name" value="BRCA2_OB_3"/>
</dbReference>
<dbReference type="CDD" id="cd04494">
    <property type="entry name" value="BRCA2DBD_OB2"/>
    <property type="match status" value="1"/>
</dbReference>
<dbReference type="Gene3D" id="6.10.70.10">
    <property type="match status" value="1"/>
</dbReference>
<comment type="caution">
    <text evidence="9">The sequence shown here is derived from an EMBL/GenBank/DDBJ whole genome shotgun (WGS) entry which is preliminary data.</text>
</comment>
<dbReference type="Gene3D" id="2.40.50.140">
    <property type="entry name" value="Nucleic acid-binding proteins"/>
    <property type="match status" value="3"/>
</dbReference>
<keyword evidence="4" id="KW-0233">DNA recombination</keyword>
<dbReference type="Pfam" id="PF09103">
    <property type="entry name" value="BRCA-2_OB1"/>
    <property type="match status" value="1"/>
</dbReference>
<reference evidence="9" key="1">
    <citation type="submission" date="2020-10" db="EMBL/GenBank/DDBJ databases">
        <title>Feather gene expression reveals the developmental basis of iridescence in African starlings.</title>
        <authorList>
            <person name="Rubenstein D.R."/>
        </authorList>
    </citation>
    <scope>NUCLEOTIDE SEQUENCE</scope>
    <source>
        <strain evidence="9">SS15</strain>
        <tissue evidence="9">Liver</tissue>
    </source>
</reference>
<evidence type="ECO:0000256" key="3">
    <source>
        <dbReference type="ARBA" id="ARBA00023125"/>
    </source>
</evidence>
<keyword evidence="3" id="KW-0238">DNA-binding</keyword>
<dbReference type="PANTHER" id="PTHR11289">
    <property type="entry name" value="BREAST CANCER TYPE 2 SUSCEPTIBILITY PROTEIN BRCA2"/>
    <property type="match status" value="1"/>
</dbReference>
<dbReference type="InterPro" id="IPR002093">
    <property type="entry name" value="BRCA2_repeat"/>
</dbReference>
<accession>A0A835TWY0</accession>
<evidence type="ECO:0000256" key="4">
    <source>
        <dbReference type="ARBA" id="ARBA00023172"/>
    </source>
</evidence>
<feature type="compositionally biased region" description="Polar residues" evidence="7">
    <location>
        <begin position="1929"/>
        <end position="1938"/>
    </location>
</feature>
<reference evidence="10 11" key="2">
    <citation type="journal article" date="2021" name="J. Hered.">
        <title>Feather Gene Expression Elucidates the Developmental Basis of Plumage Iridescence in African Starlings.</title>
        <authorList>
            <person name="Rubenstein D.R."/>
            <person name="Corvelo A."/>
            <person name="MacManes M.D."/>
            <person name="Maia R."/>
            <person name="Narzisi G."/>
            <person name="Rousaki A."/>
            <person name="Vandenabeele P."/>
            <person name="Shawkey M.D."/>
            <person name="Solomon J."/>
        </authorList>
    </citation>
    <scope>NUCLEOTIDE SEQUENCE [LARGE SCALE GENOMIC DNA]</scope>
    <source>
        <strain evidence="10">SS15</strain>
    </source>
</reference>
<keyword evidence="5" id="KW-0234">DNA repair</keyword>
<feature type="region of interest" description="Disordered" evidence="7">
    <location>
        <begin position="3654"/>
        <end position="3676"/>
    </location>
</feature>
<dbReference type="Pfam" id="PF00634">
    <property type="entry name" value="BRCA2"/>
    <property type="match status" value="6"/>
</dbReference>